<dbReference type="Gene3D" id="3.30.559.30">
    <property type="entry name" value="Nonribosomal peptide synthetase, condensation domain"/>
    <property type="match status" value="3"/>
</dbReference>
<dbReference type="SUPFAM" id="SSF47336">
    <property type="entry name" value="ACP-like"/>
    <property type="match status" value="2"/>
</dbReference>
<dbReference type="Proteomes" id="UP000199377">
    <property type="component" value="Unassembled WGS sequence"/>
</dbReference>
<dbReference type="RefSeq" id="WP_092858564.1">
    <property type="nucleotide sequence ID" value="NZ_FOQH01000002.1"/>
</dbReference>
<dbReference type="InterPro" id="IPR023213">
    <property type="entry name" value="CAT-like_dom_sf"/>
</dbReference>
<dbReference type="FunFam" id="3.30.300.30:FF:000015">
    <property type="entry name" value="Nonribosomal peptide synthase SidD"/>
    <property type="match status" value="1"/>
</dbReference>
<dbReference type="SUPFAM" id="SSF56801">
    <property type="entry name" value="Acetyl-CoA synthetase-like"/>
    <property type="match status" value="2"/>
</dbReference>
<feature type="compositionally biased region" description="Pro residues" evidence="4">
    <location>
        <begin position="2246"/>
        <end position="2259"/>
    </location>
</feature>
<proteinExistence type="predicted"/>
<evidence type="ECO:0000313" key="6">
    <source>
        <dbReference type="EMBL" id="SFH83729.1"/>
    </source>
</evidence>
<dbReference type="InterPro" id="IPR020806">
    <property type="entry name" value="PKS_PP-bd"/>
</dbReference>
<feature type="region of interest" description="Disordered" evidence="4">
    <location>
        <begin position="2245"/>
        <end position="2281"/>
    </location>
</feature>
<reference evidence="6 7" key="1">
    <citation type="submission" date="2016-10" db="EMBL/GenBank/DDBJ databases">
        <authorList>
            <person name="de Groot N.N."/>
        </authorList>
    </citation>
    <scope>NUCLEOTIDE SEQUENCE [LARGE SCALE GENOMIC DNA]</scope>
    <source>
        <strain evidence="6 7">CGMCC 1.11030</strain>
    </source>
</reference>
<evidence type="ECO:0000256" key="2">
    <source>
        <dbReference type="ARBA" id="ARBA00022450"/>
    </source>
</evidence>
<dbReference type="Pfam" id="PF00668">
    <property type="entry name" value="Condensation"/>
    <property type="match status" value="3"/>
</dbReference>
<dbReference type="Gene3D" id="2.30.38.10">
    <property type="entry name" value="Luciferase, Domain 3"/>
    <property type="match status" value="1"/>
</dbReference>
<feature type="domain" description="Carrier" evidence="5">
    <location>
        <begin position="971"/>
        <end position="1046"/>
    </location>
</feature>
<dbReference type="InterPro" id="IPR009081">
    <property type="entry name" value="PP-bd_ACP"/>
</dbReference>
<dbReference type="EMBL" id="FOQH01000002">
    <property type="protein sequence ID" value="SFH83729.1"/>
    <property type="molecule type" value="Genomic_DNA"/>
</dbReference>
<organism evidence="6 7">
    <name type="scientific">Albimonas pacifica</name>
    <dbReference type="NCBI Taxonomy" id="1114924"/>
    <lineage>
        <taxon>Bacteria</taxon>
        <taxon>Pseudomonadati</taxon>
        <taxon>Pseudomonadota</taxon>
        <taxon>Alphaproteobacteria</taxon>
        <taxon>Rhodobacterales</taxon>
        <taxon>Paracoccaceae</taxon>
        <taxon>Albimonas</taxon>
    </lineage>
</organism>
<evidence type="ECO:0000313" key="7">
    <source>
        <dbReference type="Proteomes" id="UP000199377"/>
    </source>
</evidence>
<dbReference type="PROSITE" id="PS00455">
    <property type="entry name" value="AMP_BINDING"/>
    <property type="match status" value="2"/>
</dbReference>
<dbReference type="Gene3D" id="1.10.1200.10">
    <property type="entry name" value="ACP-like"/>
    <property type="match status" value="2"/>
</dbReference>
<evidence type="ECO:0000256" key="4">
    <source>
        <dbReference type="SAM" id="MobiDB-lite"/>
    </source>
</evidence>
<dbReference type="Pfam" id="PF00501">
    <property type="entry name" value="AMP-binding"/>
    <property type="match status" value="2"/>
</dbReference>
<dbReference type="GO" id="GO:0005737">
    <property type="term" value="C:cytoplasm"/>
    <property type="evidence" value="ECO:0007669"/>
    <property type="project" value="TreeGrafter"/>
</dbReference>
<dbReference type="GO" id="GO:0003824">
    <property type="term" value="F:catalytic activity"/>
    <property type="evidence" value="ECO:0007669"/>
    <property type="project" value="InterPro"/>
</dbReference>
<dbReference type="Gene3D" id="3.30.300.30">
    <property type="match status" value="2"/>
</dbReference>
<dbReference type="PANTHER" id="PTHR45527:SF1">
    <property type="entry name" value="FATTY ACID SYNTHASE"/>
    <property type="match status" value="1"/>
</dbReference>
<dbReference type="Gene3D" id="3.30.559.10">
    <property type="entry name" value="Chloramphenicol acetyltransferase-like domain"/>
    <property type="match status" value="3"/>
</dbReference>
<dbReference type="OrthoDB" id="9803968at2"/>
<dbReference type="Gene3D" id="3.40.50.980">
    <property type="match status" value="2"/>
</dbReference>
<dbReference type="SMART" id="SM00823">
    <property type="entry name" value="PKS_PP"/>
    <property type="match status" value="2"/>
</dbReference>
<sequence length="2511" mass="267322">MPEDHAIPAPETSDRRALLAARLRRAAEGGGELRRAPLSLAQQRLWFVEQMAPGGSAYTISSALRLEGALDVPRLSAALSRIRARHASLRTRFEDEGGAPLQAIDPPQPLELARADLAADPQALEAALAAFAAQPFDLAAGPLVRCLLVRLAPETHVLALAAHHIIADHRSLEVMIADLVALYRDPAAAPPVPAMSYAAHALAQRGRAGEFEAQAEAWRQELDGLAPLLDLPTDLPRPARRDPAGARLRFEAPDALLPRIEALARAHATTPYVVLLAGFHALHARYSGAQDICIGTTVSNRDRAEVADTVGYFANTLALRARIDPAESFAATVARLKTVVLSALSRQEVPFERVVELAAPQRNLAHAPLFQSMFNLHRRQPARIELPGLTLSPEPTPGRGARFDLSLDLFLGERLSGVLEYATDLFLPQTAQRLADDYLRLLDQATAEPDRPLAEIDLLDAHDRATLAALNDTARPLPEAELSDLLATAMRARGDAPALEAGETRLTHAELDAAAERLADALAPRLPEGARVAVCLPRDADLPVALLAALKLGAPYVPLDPTHPPRRLAGILEAAAPALILTKGPPPEGTACPVFDLAAPPPPAPARAPRRAPRGEDLAYVIFTSGTTGRPKGVPIRRESLANLLTSMAERPGMGASDTLVSVTTPAFDIAGLELFLPLMTGGRLVLADAWDVIDGAALRDLLARSAATMMQATPATWRLLAEEGWRAPEGFAMLCGGEALDLALAARLLEGEGRLWNLYGPTETTIWSACAEVTPADLARRLIPLGRPIANTTLHVLDASGRDCPPGAAGELHIGGLGLSPGYLDRPDLTAERFVERQGARLYRTGDRARRLADGTLVYLGRLDFQVKLRGFRIELGEIEGALAEDPAVLEAVAALHGAGEDAALVAWCRAEGDLSTHEPRLRARLAERLPAYMVPSLFVQIEAFPLNANGKVDRLRLPPPAPRAEPDGPPRSGVEAMLSRLWAELLETDAPGPAADFFALGGHSLLAMRMIARIPHRGPRATPLRLLFEHPRLGDFAAALEAAEILDETPPPPIPPLPETAEPPLSPAQARQWTLESLDPGNTAYTLAAALRLRGPLDPARLARAWTLLQARHETLRSAYPAPDGAPRIAIRPPEATYLTPAAATPESLEDAMRAEAARPFDLSAGPLARLRLYALGEDDHALLLTLHHIVGDAISLQIALRDLTEIYAALARDPEHRPAALPLRYADFAAWQRGRDLSASVAHWVERLRGAPPLLEIPTDFPRPARQSFAGGSVDVELSGETAQALRTLAAQQGATPYMAMLAAWAVLLGRYARTDEAVIGTPVTSRPHPDLSEMVGLFVDTVVHRLPAESPAGFRAILDACRRQVIEGIEHQDAPFEQVIEALDPERSWSHNPVFQTLFSWKTREATPAETAGIAWESLPLPGAGARLDLALGVLDLGEALRIRLEYRSDLFRPETAADMLRAYETLLASAVAEPDRPTAELPLLHPDQARRLAAWNDTGTIPLDGPQTLHGLVSARAAQAGGRIAIRDAGHAITYAALEARSGALAAHLQALGVGRADRVGIALPRRIDMVAAMLAVLKAGAAYVPLDPAYPADRIAYVARDAELALVLSLGDGGDGGEGRLDLSDFWQGPPGLGDGPRGPAARPVEAEVAGEDLAYLIYTSGSTGAPKGVALEHRNAVALIRWAEEQFAPGELSGVLGSTSICFDLSVFEIFATLALGGTLLLVDDLFALPEAAFRDQVTLVNTVPTPMTELLRLAPLPPSVRTVCLAGEPLPPALAERLHAIPSVAQVWNLYGPSEDTTYSTACRLPREGAFNIGRPIRGTQAHVLDERLAPVPPGMAGELFLSGAGVARGYWNRPELTAERFLANPFDAGGAPVMYRTGDRVRHAVDGTLDYLGRGDRQVKVRGFRVEPGEVEDALARLPGVAAAAVDVWRDAQGHRRLVAWVETAAPDAADLGEALSRFLPAHLVPSIFVPLGALPRLPNGKVDRNALPPPQPEDPARAALADLPRPGLEERLAQTWRRVLGRERVGRSEGFFALGGDSILAIQAVAQARAQGLDLSPRDIFQFPTLAALAEAVRGREAIATEAPQGPPPLTPAQRRFLARDLPQAHHWNRAVMLAPSRPLDPDLLARALTLLAERHDALRLRFRRGPQGREPSLAPAPGAAPLTLAEGDVTEAAARMQAGFDLAEGPLWGAVLGTGADGGQRLAVAAHRLLADAASWRILLDDLEAIHAALEAGETPPPRLRAPLPPETPDAAPGDPAAFPLDDPDGSNLERDARTHLLVPGPETAARLLHEAPAAFPVAPREALAAALALALAEHTGEPGVDLELESHGRDALPGAPDPGGAGGWLSACRSVRLDLPPGAGPAEALRSAKDALRGPPRPGGPAPAVRFAFLGEAPALPAAGALLRPAPESPGPLRGPDNPRDAALEIDARVVEGAMRLGLTHSAAQLRPETVARIAGRIASQLDAILAHCLAGEDAGFTPADFPDMAFGQDELDDLLQSL</sequence>
<gene>
    <name evidence="6" type="ORF">SAMN05216258_102478</name>
</gene>
<keyword evidence="7" id="KW-1185">Reference proteome</keyword>
<dbReference type="NCBIfam" id="TIGR01733">
    <property type="entry name" value="AA-adenyl-dom"/>
    <property type="match status" value="2"/>
</dbReference>
<dbReference type="Pfam" id="PF00550">
    <property type="entry name" value="PP-binding"/>
    <property type="match status" value="2"/>
</dbReference>
<dbReference type="GO" id="GO:0031177">
    <property type="term" value="F:phosphopantetheine binding"/>
    <property type="evidence" value="ECO:0007669"/>
    <property type="project" value="InterPro"/>
</dbReference>
<dbReference type="GO" id="GO:0044550">
    <property type="term" value="P:secondary metabolite biosynthetic process"/>
    <property type="evidence" value="ECO:0007669"/>
    <property type="project" value="TreeGrafter"/>
</dbReference>
<dbReference type="InterPro" id="IPR010071">
    <property type="entry name" value="AA_adenyl_dom"/>
</dbReference>
<keyword evidence="2" id="KW-0596">Phosphopantetheine</keyword>
<evidence type="ECO:0000256" key="3">
    <source>
        <dbReference type="ARBA" id="ARBA00022553"/>
    </source>
</evidence>
<feature type="domain" description="Carrier" evidence="5">
    <location>
        <begin position="2013"/>
        <end position="2087"/>
    </location>
</feature>
<feature type="region of interest" description="Disordered" evidence="4">
    <location>
        <begin position="1990"/>
        <end position="2014"/>
    </location>
</feature>
<dbReference type="InterPro" id="IPR045851">
    <property type="entry name" value="AMP-bd_C_sf"/>
</dbReference>
<dbReference type="InterPro" id="IPR006162">
    <property type="entry name" value="Ppantetheine_attach_site"/>
</dbReference>
<comment type="cofactor">
    <cofactor evidence="1">
        <name>pantetheine 4'-phosphate</name>
        <dbReference type="ChEBI" id="CHEBI:47942"/>
    </cofactor>
</comment>
<dbReference type="Gene3D" id="3.40.50.12780">
    <property type="entry name" value="N-terminal domain of ligase-like"/>
    <property type="match status" value="1"/>
</dbReference>
<name>A0A1I3DAW2_9RHOB</name>
<accession>A0A1I3DAW2</accession>
<dbReference type="InterPro" id="IPR000873">
    <property type="entry name" value="AMP-dep_synth/lig_dom"/>
</dbReference>
<keyword evidence="3" id="KW-0597">Phosphoprotein</keyword>
<dbReference type="CDD" id="cd19531">
    <property type="entry name" value="LCL_NRPS-like"/>
    <property type="match status" value="2"/>
</dbReference>
<dbReference type="GO" id="GO:0043041">
    <property type="term" value="P:amino acid activation for nonribosomal peptide biosynthetic process"/>
    <property type="evidence" value="ECO:0007669"/>
    <property type="project" value="TreeGrafter"/>
</dbReference>
<dbReference type="PANTHER" id="PTHR45527">
    <property type="entry name" value="NONRIBOSOMAL PEPTIDE SYNTHETASE"/>
    <property type="match status" value="1"/>
</dbReference>
<evidence type="ECO:0000259" key="5">
    <source>
        <dbReference type="PROSITE" id="PS50075"/>
    </source>
</evidence>
<dbReference type="FunFam" id="1.10.1200.10:FF:000005">
    <property type="entry name" value="Nonribosomal peptide synthetase 1"/>
    <property type="match status" value="1"/>
</dbReference>
<dbReference type="InterPro" id="IPR001242">
    <property type="entry name" value="Condensation_dom"/>
</dbReference>
<dbReference type="InterPro" id="IPR036736">
    <property type="entry name" value="ACP-like_sf"/>
</dbReference>
<dbReference type="PROSITE" id="PS00012">
    <property type="entry name" value="PHOSPHOPANTETHEINE"/>
    <property type="match status" value="2"/>
</dbReference>
<feature type="compositionally biased region" description="Low complexity" evidence="4">
    <location>
        <begin position="2260"/>
        <end position="2272"/>
    </location>
</feature>
<dbReference type="InterPro" id="IPR020845">
    <property type="entry name" value="AMP-binding_CS"/>
</dbReference>
<dbReference type="InterPro" id="IPR042099">
    <property type="entry name" value="ANL_N_sf"/>
</dbReference>
<dbReference type="PROSITE" id="PS50075">
    <property type="entry name" value="CARRIER"/>
    <property type="match status" value="2"/>
</dbReference>
<dbReference type="SUPFAM" id="SSF52777">
    <property type="entry name" value="CoA-dependent acyltransferases"/>
    <property type="match status" value="6"/>
</dbReference>
<protein>
    <submittedName>
        <fullName evidence="6">Non-ribosomal peptide synthase domain TIGR01720/amino acid adenylation domain-containing protein</fullName>
    </submittedName>
</protein>
<dbReference type="STRING" id="1114924.SAMN05216258_102478"/>
<evidence type="ECO:0000256" key="1">
    <source>
        <dbReference type="ARBA" id="ARBA00001957"/>
    </source>
</evidence>